<comment type="subcellular location">
    <subcellularLocation>
        <location evidence="1">Cell outer membrane</location>
    </subcellularLocation>
</comment>
<evidence type="ECO:0008006" key="8">
    <source>
        <dbReference type="Google" id="ProtNLM"/>
    </source>
</evidence>
<dbReference type="InterPro" id="IPR041700">
    <property type="entry name" value="OMP_b-brl_3"/>
</dbReference>
<evidence type="ECO:0000313" key="6">
    <source>
        <dbReference type="EMBL" id="OAB79888.1"/>
    </source>
</evidence>
<dbReference type="InterPro" id="IPR037066">
    <property type="entry name" value="Plug_dom_sf"/>
</dbReference>
<dbReference type="InterPro" id="IPR012910">
    <property type="entry name" value="Plug_dom"/>
</dbReference>
<evidence type="ECO:0000313" key="7">
    <source>
        <dbReference type="Proteomes" id="UP000077013"/>
    </source>
</evidence>
<dbReference type="AlphaFoldDB" id="A0A167IPP5"/>
<dbReference type="STRING" id="1763537.ULVI_03875"/>
<dbReference type="OrthoDB" id="8764943at2"/>
<dbReference type="Pfam" id="PF14905">
    <property type="entry name" value="OMP_b-brl_3"/>
    <property type="match status" value="1"/>
</dbReference>
<dbReference type="Gene3D" id="2.40.170.20">
    <property type="entry name" value="TonB-dependent receptor, beta-barrel domain"/>
    <property type="match status" value="1"/>
</dbReference>
<dbReference type="SUPFAM" id="SSF49464">
    <property type="entry name" value="Carboxypeptidase regulatory domain-like"/>
    <property type="match status" value="1"/>
</dbReference>
<organism evidence="6 7">
    <name type="scientific">Cochleicola gelatinilyticus</name>
    <dbReference type="NCBI Taxonomy" id="1763537"/>
    <lineage>
        <taxon>Bacteria</taxon>
        <taxon>Pseudomonadati</taxon>
        <taxon>Bacteroidota</taxon>
        <taxon>Flavobacteriia</taxon>
        <taxon>Flavobacteriales</taxon>
        <taxon>Flavobacteriaceae</taxon>
        <taxon>Cochleicola</taxon>
    </lineage>
</organism>
<dbReference type="RefSeq" id="WP_068589946.1">
    <property type="nucleotide sequence ID" value="NZ_LRXL01000026.1"/>
</dbReference>
<comment type="caution">
    <text evidence="6">The sequence shown here is derived from an EMBL/GenBank/DDBJ whole genome shotgun (WGS) entry which is preliminary data.</text>
</comment>
<protein>
    <recommendedName>
        <fullName evidence="8">Outer membrane protein beta-barrel domain-containing protein</fullName>
    </recommendedName>
</protein>
<keyword evidence="3" id="KW-0998">Cell outer membrane</keyword>
<dbReference type="InterPro" id="IPR008969">
    <property type="entry name" value="CarboxyPept-like_regulatory"/>
</dbReference>
<sequence length="809" mass="92408">MKINRNIFILSVLLLLTLHTVVGQEKTFSIEGTVTDQTTKKVIQQGFVELFKASDSSLVSFQNTNENGRYTIRSVSKGSYFMRVSHPEYAVLNKETFLINNHFTNLDFSLSVKSYELDAVILDTRNPVAEMEGDKLKVYVNRIPGIEGNDSFELLGKLPGVWTEGDDAIKLNGSANVTILINGQRQGFRNSQDIDLLKSISAENIERVEIISGGSAKYDATGGSIINVITKSKKYDGIYIGLSNDLIINEEVSNSHDLFFNATKGNFTASLSAGYGNIYNYYNETGTAFYRKESNNETKQDYTLDYNGKKKTLNFYGNLNYKIDRENMVALIFSSNSNKNNLHVQQNSVYSGASNFQLDFNNDKNIKDNLTNASFIYEHSVDTTGIQFKAKIGYLDGFIKEQQDFNNEYTFASPPADSLASGTANIPLNGSQYIGKIDFELPLDPIKLEMGTKYTDSEIDNFVTYFNELPEGTVLDTSRSDSLTYKENVFAAYALVRFKFNSFSAQAGARLEHTDNSSSYISTQTVAENSYTNILPNVALSYKGKNISSTLKFTSGITRPDYIYLNPYRYYINEFEFREGNPNLKPLKRNTVSLETNISDFLSISMGYHRYNDQIFVVKRQLDNGLQTLSRPENAASLNDFFANVSVYFSLLNNRWNGQLSLYGETYNYDIDPAFITDEEDLDNFTYFTFRFDNSYKLFENLKVYNRFSYRSNSNFYQIYQQNRWRLDLGVTLSMLDNKMKITAGIDDIFDSYDYNNRTFYDEFEKSYSRDLPLQRFRLSLSYDLNLGWKKATNNLNDDDTDETGRFKN</sequence>
<evidence type="ECO:0000256" key="1">
    <source>
        <dbReference type="ARBA" id="ARBA00004442"/>
    </source>
</evidence>
<dbReference type="Proteomes" id="UP000077013">
    <property type="component" value="Unassembled WGS sequence"/>
</dbReference>
<gene>
    <name evidence="6" type="ORF">ULVI_03875</name>
</gene>
<dbReference type="Gene3D" id="2.60.40.1120">
    <property type="entry name" value="Carboxypeptidase-like, regulatory domain"/>
    <property type="match status" value="1"/>
</dbReference>
<dbReference type="Pfam" id="PF13620">
    <property type="entry name" value="CarboxypepD_reg"/>
    <property type="match status" value="1"/>
</dbReference>
<dbReference type="GO" id="GO:0009279">
    <property type="term" value="C:cell outer membrane"/>
    <property type="evidence" value="ECO:0007669"/>
    <property type="project" value="UniProtKB-SubCell"/>
</dbReference>
<evidence type="ECO:0000259" key="5">
    <source>
        <dbReference type="Pfam" id="PF14905"/>
    </source>
</evidence>
<dbReference type="Gene3D" id="2.170.130.10">
    <property type="entry name" value="TonB-dependent receptor, plug domain"/>
    <property type="match status" value="1"/>
</dbReference>
<evidence type="ECO:0000259" key="4">
    <source>
        <dbReference type="Pfam" id="PF07715"/>
    </source>
</evidence>
<feature type="domain" description="TonB-dependent receptor plug" evidence="4">
    <location>
        <begin position="153"/>
        <end position="219"/>
    </location>
</feature>
<accession>A0A167IPP5</accession>
<reference evidence="6 7" key="1">
    <citation type="submission" date="2016-02" db="EMBL/GenBank/DDBJ databases">
        <title>Ulvibacter sp. LPB0005, isolated from Thais luteostoma.</title>
        <authorList>
            <person name="Shin S.-K."/>
            <person name="Yi H."/>
        </authorList>
    </citation>
    <scope>NUCLEOTIDE SEQUENCE [LARGE SCALE GENOMIC DNA]</scope>
    <source>
        <strain evidence="6 7">LPB0005</strain>
    </source>
</reference>
<evidence type="ECO:0000256" key="3">
    <source>
        <dbReference type="ARBA" id="ARBA00023237"/>
    </source>
</evidence>
<evidence type="ECO:0000256" key="2">
    <source>
        <dbReference type="ARBA" id="ARBA00023136"/>
    </source>
</evidence>
<keyword evidence="7" id="KW-1185">Reference proteome</keyword>
<keyword evidence="2" id="KW-0472">Membrane</keyword>
<dbReference type="Pfam" id="PF07715">
    <property type="entry name" value="Plug"/>
    <property type="match status" value="1"/>
</dbReference>
<dbReference type="SUPFAM" id="SSF56935">
    <property type="entry name" value="Porins"/>
    <property type="match status" value="1"/>
</dbReference>
<dbReference type="EMBL" id="LRXL01000026">
    <property type="protein sequence ID" value="OAB79888.1"/>
    <property type="molecule type" value="Genomic_DNA"/>
</dbReference>
<dbReference type="InterPro" id="IPR036942">
    <property type="entry name" value="Beta-barrel_TonB_sf"/>
</dbReference>
<name>A0A167IPP5_9FLAO</name>
<proteinExistence type="predicted"/>
<feature type="domain" description="Outer membrane protein beta-barrel" evidence="5">
    <location>
        <begin position="379"/>
        <end position="783"/>
    </location>
</feature>